<dbReference type="STRING" id="1304284.L21TH_1450"/>
<dbReference type="AlphaFoldDB" id="R1ATS6"/>
<dbReference type="Proteomes" id="UP000013378">
    <property type="component" value="Unassembled WGS sequence"/>
</dbReference>
<dbReference type="GO" id="GO:0012505">
    <property type="term" value="C:endomembrane system"/>
    <property type="evidence" value="ECO:0007669"/>
    <property type="project" value="UniProtKB-SubCell"/>
</dbReference>
<keyword evidence="2" id="KW-1185">Reference proteome</keyword>
<evidence type="ECO:0000313" key="1">
    <source>
        <dbReference type="EMBL" id="EOD00503.1"/>
    </source>
</evidence>
<comment type="caution">
    <text evidence="1">The sequence shown here is derived from an EMBL/GenBank/DDBJ whole genome shotgun (WGS) entry which is preliminary data.</text>
</comment>
<proteinExistence type="predicted"/>
<gene>
    <name evidence="1" type="ORF">L21TH_1450</name>
</gene>
<protein>
    <submittedName>
        <fullName evidence="1">Uncharacterized protein</fullName>
    </submittedName>
</protein>
<organism evidence="1 2">
    <name type="scientific">Caldisalinibacter kiritimatiensis</name>
    <dbReference type="NCBI Taxonomy" id="1304284"/>
    <lineage>
        <taxon>Bacteria</taxon>
        <taxon>Bacillati</taxon>
        <taxon>Bacillota</taxon>
        <taxon>Tissierellia</taxon>
        <taxon>Tissierellales</taxon>
        <taxon>Thermohalobacteraceae</taxon>
        <taxon>Caldisalinibacter</taxon>
    </lineage>
</organism>
<evidence type="ECO:0000313" key="2">
    <source>
        <dbReference type="Proteomes" id="UP000013378"/>
    </source>
</evidence>
<name>R1ATS6_9FIRM</name>
<accession>R1ATS6</accession>
<dbReference type="eggNOG" id="COG3339">
    <property type="taxonomic scope" value="Bacteria"/>
</dbReference>
<sequence length="101" mass="11623">MSFIGKLMTAIKFLFDKDVPMRKKLWIILPALYILSPIDLIPAPVLGLSVVDDLVLLLFVIGKISEKLDEYANNNSNKNQEDKDREKIVEDVEYEIIDEEK</sequence>
<reference evidence="1 2" key="1">
    <citation type="journal article" date="2015" name="Geomicrobiol. J.">
        <title>Caldisalinibacter kiritimatiensis gen. nov., sp. nov., a moderately thermohalophilic thiosulfate-reducing bacterium from a hypersaline microbial mat.</title>
        <authorList>
            <person name="Ben Hania W."/>
            <person name="Joseph M."/>
            <person name="Fiebig A."/>
            <person name="Bunk B."/>
            <person name="Klenk H.-P."/>
            <person name="Fardeau M.-L."/>
            <person name="Spring S."/>
        </authorList>
    </citation>
    <scope>NUCLEOTIDE SEQUENCE [LARGE SCALE GENOMIC DNA]</scope>
    <source>
        <strain evidence="1 2">L21-TH-D2</strain>
    </source>
</reference>
<dbReference type="EMBL" id="ARZA01000154">
    <property type="protein sequence ID" value="EOD00503.1"/>
    <property type="molecule type" value="Genomic_DNA"/>
</dbReference>
<dbReference type="RefSeq" id="WP_006312881.1">
    <property type="nucleotide sequence ID" value="NZ_ARZA01000154.1"/>
</dbReference>